<evidence type="ECO:0000313" key="2">
    <source>
        <dbReference type="Proteomes" id="UP000239549"/>
    </source>
</evidence>
<dbReference type="AlphaFoldDB" id="A0A2L2XFM5"/>
<dbReference type="RefSeq" id="WP_104371157.1">
    <property type="nucleotide sequence ID" value="NZ_BFAV01000045.1"/>
</dbReference>
<gene>
    <name evidence="1" type="ORF">DCCM_0857</name>
</gene>
<dbReference type="Proteomes" id="UP000239549">
    <property type="component" value="Unassembled WGS sequence"/>
</dbReference>
<protein>
    <submittedName>
        <fullName evidence="1">Uncharacterized protein</fullName>
    </submittedName>
</protein>
<reference evidence="2" key="1">
    <citation type="submission" date="2018-02" db="EMBL/GenBank/DDBJ databases">
        <title>Genome sequence of Desulfocucumis palustris strain NAW-5.</title>
        <authorList>
            <person name="Watanabe M."/>
            <person name="Kojima H."/>
            <person name="Fukui M."/>
        </authorList>
    </citation>
    <scope>NUCLEOTIDE SEQUENCE [LARGE SCALE GENOMIC DNA]</scope>
    <source>
        <strain evidence="2">NAW-5</strain>
    </source>
</reference>
<name>A0A2L2XFM5_9FIRM</name>
<proteinExistence type="predicted"/>
<sequence length="71" mass="7907">MPPDDLQKQLLALEMNEAMEICRKAGIDVEVRYTRPPGGNPSGRNRVVRFILLTPGKGELTVSREVEGEEV</sequence>
<dbReference type="OrthoDB" id="1787418at2"/>
<dbReference type="EMBL" id="BFAV01000045">
    <property type="protein sequence ID" value="GBF32661.1"/>
    <property type="molecule type" value="Genomic_DNA"/>
</dbReference>
<evidence type="ECO:0000313" key="1">
    <source>
        <dbReference type="EMBL" id="GBF32661.1"/>
    </source>
</evidence>
<organism evidence="1 2">
    <name type="scientific">Desulfocucumis palustris</name>
    <dbReference type="NCBI Taxonomy" id="1898651"/>
    <lineage>
        <taxon>Bacteria</taxon>
        <taxon>Bacillati</taxon>
        <taxon>Bacillota</taxon>
        <taxon>Clostridia</taxon>
        <taxon>Eubacteriales</taxon>
        <taxon>Desulfocucumaceae</taxon>
        <taxon>Desulfocucumis</taxon>
    </lineage>
</organism>
<keyword evidence="2" id="KW-1185">Reference proteome</keyword>
<comment type="caution">
    <text evidence="1">The sequence shown here is derived from an EMBL/GenBank/DDBJ whole genome shotgun (WGS) entry which is preliminary data.</text>
</comment>
<accession>A0A2L2XFM5</accession>